<evidence type="ECO:0000313" key="3">
    <source>
        <dbReference type="Proteomes" id="UP000028181"/>
    </source>
</evidence>
<keyword evidence="2" id="KW-0808">Transferase</keyword>
<keyword evidence="2" id="KW-0687">Ribonucleoprotein</keyword>
<proteinExistence type="predicted"/>
<sequence>MIVTDRLILRRPKLTDVPALFEFLGDPNAMRFTHVDGSPRECRRRVAVHEWRRRRDGYAPWTVELKESGRIIGWGGLYDDPFDPGWGVELGYYFHPDSWGKGFGRELTAAAMHEADEVLKLPKVGAFARPENAASRRLLEKTGFQVVRYVPEMERYYFERLSPES</sequence>
<accession>A0A068SMU4</accession>
<dbReference type="InterPro" id="IPR000182">
    <property type="entry name" value="GNAT_dom"/>
</dbReference>
<name>A0A068SMU4_NEOGA</name>
<gene>
    <name evidence="2" type="ORF">RG540_CH09810</name>
</gene>
<dbReference type="KEGG" id="ngg:RG540_CH09810"/>
<dbReference type="PANTHER" id="PTHR43792">
    <property type="entry name" value="GNAT FAMILY, PUTATIVE (AFU_ORTHOLOGUE AFUA_3G00765)-RELATED-RELATED"/>
    <property type="match status" value="1"/>
</dbReference>
<dbReference type="SUPFAM" id="SSF55729">
    <property type="entry name" value="Acyl-CoA N-acyltransferases (Nat)"/>
    <property type="match status" value="1"/>
</dbReference>
<dbReference type="InterPro" id="IPR051531">
    <property type="entry name" value="N-acetyltransferase"/>
</dbReference>
<organism evidence="2 3">
    <name type="scientific">Neorhizobium galegae bv. orientalis str. HAMBI 540</name>
    <dbReference type="NCBI Taxonomy" id="1028800"/>
    <lineage>
        <taxon>Bacteria</taxon>
        <taxon>Pseudomonadati</taxon>
        <taxon>Pseudomonadota</taxon>
        <taxon>Alphaproteobacteria</taxon>
        <taxon>Hyphomicrobiales</taxon>
        <taxon>Rhizobiaceae</taxon>
        <taxon>Rhizobium/Agrobacterium group</taxon>
        <taxon>Neorhizobium</taxon>
    </lineage>
</organism>
<dbReference type="InterPro" id="IPR016181">
    <property type="entry name" value="Acyl_CoA_acyltransferase"/>
</dbReference>
<feature type="domain" description="N-acetyltransferase" evidence="1">
    <location>
        <begin position="7"/>
        <end position="163"/>
    </location>
</feature>
<dbReference type="OrthoDB" id="6293260at2"/>
<dbReference type="EMBL" id="HG938353">
    <property type="protein sequence ID" value="CDN47169.1"/>
    <property type="molecule type" value="Genomic_DNA"/>
</dbReference>
<dbReference type="GO" id="GO:0016747">
    <property type="term" value="F:acyltransferase activity, transferring groups other than amino-acyl groups"/>
    <property type="evidence" value="ECO:0007669"/>
    <property type="project" value="InterPro"/>
</dbReference>
<keyword evidence="2" id="KW-0689">Ribosomal protein</keyword>
<reference evidence="3" key="1">
    <citation type="journal article" date="2014" name="BMC Genomics">
        <title>Genome sequencing of two Neorhizobium galegae strains reveals a noeT gene responsible for the unusual acetylation of the nodulation factors.</title>
        <authorList>
            <person name="Osterman J."/>
            <person name="Marsh J."/>
            <person name="Laine P.K."/>
            <person name="Zeng Z."/>
            <person name="Alatalo E."/>
            <person name="Sullivan J.T."/>
            <person name="Young J.P."/>
            <person name="Thomas-Oates J."/>
            <person name="Paulin L."/>
            <person name="Lindstrom K."/>
        </authorList>
    </citation>
    <scope>NUCLEOTIDE SEQUENCE [LARGE SCALE GENOMIC DNA]</scope>
    <source>
        <strain evidence="3">HAMBI 540</strain>
    </source>
</reference>
<dbReference type="PATRIC" id="fig|1028800.3.peg.995"/>
<keyword evidence="3" id="KW-1185">Reference proteome</keyword>
<dbReference type="HOGENOM" id="CLU_013985_3_1_5"/>
<evidence type="ECO:0000259" key="1">
    <source>
        <dbReference type="PROSITE" id="PS51186"/>
    </source>
</evidence>
<dbReference type="PANTHER" id="PTHR43792:SF16">
    <property type="entry name" value="N-ACETYLTRANSFERASE DOMAIN-CONTAINING PROTEIN"/>
    <property type="match status" value="1"/>
</dbReference>
<dbReference type="PROSITE" id="PS51186">
    <property type="entry name" value="GNAT"/>
    <property type="match status" value="1"/>
</dbReference>
<dbReference type="GO" id="GO:0005840">
    <property type="term" value="C:ribosome"/>
    <property type="evidence" value="ECO:0007669"/>
    <property type="project" value="UniProtKB-KW"/>
</dbReference>
<evidence type="ECO:0000313" key="2">
    <source>
        <dbReference type="EMBL" id="CDN47169.1"/>
    </source>
</evidence>
<dbReference type="Gene3D" id="3.40.630.30">
    <property type="match status" value="1"/>
</dbReference>
<protein>
    <submittedName>
        <fullName evidence="2">Acetyltransferase, ribosomal protein N-acetylase</fullName>
    </submittedName>
</protein>
<dbReference type="eggNOG" id="COG1670">
    <property type="taxonomic scope" value="Bacteria"/>
</dbReference>
<dbReference type="CDD" id="cd04301">
    <property type="entry name" value="NAT_SF"/>
    <property type="match status" value="1"/>
</dbReference>
<dbReference type="Pfam" id="PF13302">
    <property type="entry name" value="Acetyltransf_3"/>
    <property type="match status" value="1"/>
</dbReference>
<dbReference type="Proteomes" id="UP000028181">
    <property type="component" value="Chromosome I"/>
</dbReference>
<dbReference type="AlphaFoldDB" id="A0A068SMU4"/>